<protein>
    <submittedName>
        <fullName evidence="4">TRAF interacting protein with forkhead associated domain</fullName>
    </submittedName>
</protein>
<keyword evidence="5" id="KW-1185">Reference proteome</keyword>
<dbReference type="InterPro" id="IPR008984">
    <property type="entry name" value="SMAD_FHA_dom_sf"/>
</dbReference>
<name>A0A3B3QVM1_9TELE</name>
<feature type="region of interest" description="Disordered" evidence="3">
    <location>
        <begin position="234"/>
        <end position="261"/>
    </location>
</feature>
<dbReference type="GO" id="GO:0005737">
    <property type="term" value="C:cytoplasm"/>
    <property type="evidence" value="ECO:0007669"/>
    <property type="project" value="UniProtKB-SubCell"/>
</dbReference>
<dbReference type="AlphaFoldDB" id="A0A3B3QVM1"/>
<organism evidence="4 5">
    <name type="scientific">Paramormyrops kingsleyae</name>
    <dbReference type="NCBI Taxonomy" id="1676925"/>
    <lineage>
        <taxon>Eukaryota</taxon>
        <taxon>Metazoa</taxon>
        <taxon>Chordata</taxon>
        <taxon>Craniata</taxon>
        <taxon>Vertebrata</taxon>
        <taxon>Euteleostomi</taxon>
        <taxon>Actinopterygii</taxon>
        <taxon>Neopterygii</taxon>
        <taxon>Teleostei</taxon>
        <taxon>Osteoglossocephala</taxon>
        <taxon>Osteoglossomorpha</taxon>
        <taxon>Osteoglossiformes</taxon>
        <taxon>Mormyridae</taxon>
        <taxon>Paramormyrops</taxon>
    </lineage>
</organism>
<dbReference type="Proteomes" id="UP000261540">
    <property type="component" value="Unplaced"/>
</dbReference>
<dbReference type="InterPro" id="IPR033621">
    <property type="entry name" value="TIFA"/>
</dbReference>
<evidence type="ECO:0000256" key="1">
    <source>
        <dbReference type="ARBA" id="ARBA00004496"/>
    </source>
</evidence>
<dbReference type="GO" id="GO:0045087">
    <property type="term" value="P:innate immune response"/>
    <property type="evidence" value="ECO:0007669"/>
    <property type="project" value="UniProtKB-KW"/>
</dbReference>
<proteinExistence type="predicted"/>
<reference evidence="4" key="2">
    <citation type="submission" date="2025-09" db="UniProtKB">
        <authorList>
            <consortium name="Ensembl"/>
        </authorList>
    </citation>
    <scope>IDENTIFICATION</scope>
</reference>
<evidence type="ECO:0000313" key="4">
    <source>
        <dbReference type="Ensembl" id="ENSPKIP00000010647.1"/>
    </source>
</evidence>
<sequence length="261" mass="29244">MTYTVTVRVHSATLLIPAIRFFEHDRNDHDDIISSHRGDLLMSSAGTIGIAGRLAEVKVYHQYIMDVSQTEKTEESRTCLHIKLYHPQQSVQSMYRLLPLGQRLKHPAEDPLRLGRDAESCTFVLNDSRVSRKQLALQAFCTAHSSQLYFLVQNLSQRGCLTVNSGNLGYLQWAQLPDKALLRFAGYELLLCQEPGEAKDSFEVQFEVAHMSPCQEVGLGIPCRSPVMDTGFQTSHYPNHSGNSQVPLETDESCLSTGLFS</sequence>
<evidence type="ECO:0000256" key="3">
    <source>
        <dbReference type="SAM" id="MobiDB-lite"/>
    </source>
</evidence>
<dbReference type="STRING" id="1676925.ENSPKIP00000010647"/>
<dbReference type="Gene3D" id="2.60.200.20">
    <property type="match status" value="1"/>
</dbReference>
<dbReference type="PANTHER" id="PTHR31266:SF2">
    <property type="entry name" value="TRAF-INTERACTING PROTEIN WITH FHA DOMAIN-CONTAINING PROTEIN A"/>
    <property type="match status" value="1"/>
</dbReference>
<dbReference type="SUPFAM" id="SSF49879">
    <property type="entry name" value="SMAD/FHA domain"/>
    <property type="match status" value="1"/>
</dbReference>
<dbReference type="Ensembl" id="ENSPKIT00000034781.1">
    <property type="protein sequence ID" value="ENSPKIP00000010647.1"/>
    <property type="gene ID" value="ENSPKIG00000025284.1"/>
</dbReference>
<reference evidence="4" key="1">
    <citation type="submission" date="2025-08" db="UniProtKB">
        <authorList>
            <consortium name="Ensembl"/>
        </authorList>
    </citation>
    <scope>IDENTIFICATION</scope>
</reference>
<evidence type="ECO:0000256" key="2">
    <source>
        <dbReference type="ARBA" id="ARBA00022490"/>
    </source>
</evidence>
<dbReference type="GO" id="GO:0043123">
    <property type="term" value="P:positive regulation of canonical NF-kappaB signal transduction"/>
    <property type="evidence" value="ECO:0007669"/>
    <property type="project" value="InterPro"/>
</dbReference>
<dbReference type="PANTHER" id="PTHR31266">
    <property type="entry name" value="TRAF-INTERACTING PROTEIN WITH FHA DOMAIN-CONTAINING PROTEIN A FAMILY MEMBER"/>
    <property type="match status" value="1"/>
</dbReference>
<dbReference type="GeneTree" id="ENSGT00940000154589"/>
<keyword evidence="2" id="KW-0963">Cytoplasm</keyword>
<accession>A0A3B3QVM1</accession>
<evidence type="ECO:0000313" key="5">
    <source>
        <dbReference type="Proteomes" id="UP000261540"/>
    </source>
</evidence>
<comment type="subcellular location">
    <subcellularLocation>
        <location evidence="1">Cytoplasm</location>
    </subcellularLocation>
</comment>